<dbReference type="EMBL" id="CAJNOQ010000106">
    <property type="protein sequence ID" value="CAF0757193.1"/>
    <property type="molecule type" value="Genomic_DNA"/>
</dbReference>
<dbReference type="Proteomes" id="UP000682733">
    <property type="component" value="Unassembled WGS sequence"/>
</dbReference>
<dbReference type="Proteomes" id="UP000681722">
    <property type="component" value="Unassembled WGS sequence"/>
</dbReference>
<evidence type="ECO:0000313" key="4">
    <source>
        <dbReference type="EMBL" id="CAF3537646.1"/>
    </source>
</evidence>
<proteinExistence type="predicted"/>
<dbReference type="OrthoDB" id="9996317at2759"/>
<evidence type="ECO:0000313" key="6">
    <source>
        <dbReference type="Proteomes" id="UP000663829"/>
    </source>
</evidence>
<comment type="caution">
    <text evidence="2">The sequence shown here is derived from an EMBL/GenBank/DDBJ whole genome shotgun (WGS) entry which is preliminary data.</text>
</comment>
<feature type="compositionally biased region" description="Polar residues" evidence="1">
    <location>
        <begin position="97"/>
        <end position="106"/>
    </location>
</feature>
<accession>A0A813PMB0</accession>
<gene>
    <name evidence="2" type="ORF">GPM918_LOCUS1178</name>
    <name evidence="3" type="ORF">OVA965_LOCUS3210</name>
    <name evidence="4" type="ORF">SRO942_LOCUS1178</name>
    <name evidence="5" type="ORF">TMI583_LOCUS3209</name>
</gene>
<dbReference type="EMBL" id="CAJOBC010000106">
    <property type="protein sequence ID" value="CAF3537646.1"/>
    <property type="molecule type" value="Genomic_DNA"/>
</dbReference>
<feature type="region of interest" description="Disordered" evidence="1">
    <location>
        <begin position="85"/>
        <end position="106"/>
    </location>
</feature>
<dbReference type="EMBL" id="CAJNOK010000755">
    <property type="protein sequence ID" value="CAF0773423.1"/>
    <property type="molecule type" value="Genomic_DNA"/>
</dbReference>
<dbReference type="AlphaFoldDB" id="A0A813PMB0"/>
<evidence type="ECO:0000256" key="1">
    <source>
        <dbReference type="SAM" id="MobiDB-lite"/>
    </source>
</evidence>
<evidence type="ECO:0000313" key="2">
    <source>
        <dbReference type="EMBL" id="CAF0757193.1"/>
    </source>
</evidence>
<evidence type="ECO:0000313" key="3">
    <source>
        <dbReference type="EMBL" id="CAF0773423.1"/>
    </source>
</evidence>
<evidence type="ECO:0000313" key="5">
    <source>
        <dbReference type="EMBL" id="CAF3554446.1"/>
    </source>
</evidence>
<dbReference type="EMBL" id="CAJOBA010000755">
    <property type="protein sequence ID" value="CAF3554446.1"/>
    <property type="molecule type" value="Genomic_DNA"/>
</dbReference>
<sequence>MGSSASNNLNNNETIERFKFKFIDCACKCDARKRKIDNTDQGGTPQAVFMTALMPRIERSQYDLHCDCDCGEGVKLGFLFGNSSSAADNMMTKENQKSTGSSDSSH</sequence>
<dbReference type="Proteomes" id="UP000677228">
    <property type="component" value="Unassembled WGS sequence"/>
</dbReference>
<organism evidence="2 6">
    <name type="scientific">Didymodactylos carnosus</name>
    <dbReference type="NCBI Taxonomy" id="1234261"/>
    <lineage>
        <taxon>Eukaryota</taxon>
        <taxon>Metazoa</taxon>
        <taxon>Spiralia</taxon>
        <taxon>Gnathifera</taxon>
        <taxon>Rotifera</taxon>
        <taxon>Eurotatoria</taxon>
        <taxon>Bdelloidea</taxon>
        <taxon>Philodinida</taxon>
        <taxon>Philodinidae</taxon>
        <taxon>Didymodactylos</taxon>
    </lineage>
</organism>
<reference evidence="2" key="1">
    <citation type="submission" date="2021-02" db="EMBL/GenBank/DDBJ databases">
        <authorList>
            <person name="Nowell W R."/>
        </authorList>
    </citation>
    <scope>NUCLEOTIDE SEQUENCE</scope>
</reference>
<dbReference type="Proteomes" id="UP000663829">
    <property type="component" value="Unassembled WGS sequence"/>
</dbReference>
<keyword evidence="6" id="KW-1185">Reference proteome</keyword>
<name>A0A813PMB0_9BILA</name>
<protein>
    <submittedName>
        <fullName evidence="2">Uncharacterized protein</fullName>
    </submittedName>
</protein>